<dbReference type="RefSeq" id="XP_011130558.1">
    <property type="nucleotide sequence ID" value="XM_011132256.1"/>
</dbReference>
<reference evidence="1" key="1">
    <citation type="submission" date="2013-12" db="EMBL/GenBank/DDBJ databases">
        <authorList>
            <person name="Omoto C.K."/>
            <person name="Sibley D."/>
            <person name="Venepally P."/>
            <person name="Hadjithomas M."/>
            <person name="Karamycheva S."/>
            <person name="Brunk B."/>
            <person name="Roos D."/>
            <person name="Caler E."/>
            <person name="Lorenzi H."/>
        </authorList>
    </citation>
    <scope>NUCLEOTIDE SEQUENCE</scope>
</reference>
<evidence type="ECO:0000313" key="2">
    <source>
        <dbReference type="Proteomes" id="UP000019763"/>
    </source>
</evidence>
<sequence length="304" mass="34882">MSISLHDGVPVSAWKGLHRYYKELGLKCYDVEWPPAAKRLNYGVIARVQKCPRSQDLLRLKTAALDVPFFGQGLNDFEQSAPLGTVKGYWSCHGFSQNAEQLEQGHYDHVLQEMGNGIVDRGAVDRELEELRPLFSHVVVVSSTEGYVDRELKRIMIFNEIANSQAAEFYVLESLLRAGWWKVGTKDKSRESARFVSIPLSDLWTFPGACIKVIEKLVVDEKVGTQHFDLVSKPVKHNMTAKCTCSKYLEHPAARSYLVFPCQRIKQYLQDNPTLERPDTDMTLHLYNLKDRYIKLYLEKMTHQ</sequence>
<dbReference type="Proteomes" id="UP000019763">
    <property type="component" value="Unassembled WGS sequence"/>
</dbReference>
<organism evidence="1 2">
    <name type="scientific">Gregarina niphandrodes</name>
    <name type="common">Septate eugregarine</name>
    <dbReference type="NCBI Taxonomy" id="110365"/>
    <lineage>
        <taxon>Eukaryota</taxon>
        <taxon>Sar</taxon>
        <taxon>Alveolata</taxon>
        <taxon>Apicomplexa</taxon>
        <taxon>Conoidasida</taxon>
        <taxon>Gregarinasina</taxon>
        <taxon>Eugregarinorida</taxon>
        <taxon>Gregarinidae</taxon>
        <taxon>Gregarina</taxon>
    </lineage>
</organism>
<protein>
    <submittedName>
        <fullName evidence="1">Uncharacterized protein</fullName>
    </submittedName>
</protein>
<dbReference type="GeneID" id="22912845"/>
<proteinExistence type="predicted"/>
<name>A0A023B6M7_GRENI</name>
<evidence type="ECO:0000313" key="1">
    <source>
        <dbReference type="EMBL" id="EZG66629.1"/>
    </source>
</evidence>
<accession>A0A023B6M7</accession>
<keyword evidence="2" id="KW-1185">Reference proteome</keyword>
<dbReference type="EMBL" id="AFNH02000586">
    <property type="protein sequence ID" value="EZG66629.1"/>
    <property type="molecule type" value="Genomic_DNA"/>
</dbReference>
<gene>
    <name evidence="1" type="ORF">GNI_078230</name>
</gene>
<comment type="caution">
    <text evidence="1">The sequence shown here is derived from an EMBL/GenBank/DDBJ whole genome shotgun (WGS) entry which is preliminary data.</text>
</comment>
<dbReference type="AlphaFoldDB" id="A0A023B6M7"/>
<dbReference type="VEuPathDB" id="CryptoDB:GNI_078230"/>